<name>A0A401ZMY5_9CHLR</name>
<keyword evidence="2" id="KW-1185">Reference proteome</keyword>
<protein>
    <recommendedName>
        <fullName evidence="3">ABM domain-containing protein</fullName>
    </recommendedName>
</protein>
<sequence>MFIFYSIHYPLPEKEALLVQSMHEFGEFMKQQPGIIFQAPYPFKDPEKGTLMGVSIWESREAFLAALPALQSARSDSPSKEWEAKPTETYMLDSAASYEGMTRHG</sequence>
<accession>A0A401ZMY5</accession>
<dbReference type="Gene3D" id="3.30.70.100">
    <property type="match status" value="1"/>
</dbReference>
<organism evidence="1 2">
    <name type="scientific">Dictyobacter aurantiacus</name>
    <dbReference type="NCBI Taxonomy" id="1936993"/>
    <lineage>
        <taxon>Bacteria</taxon>
        <taxon>Bacillati</taxon>
        <taxon>Chloroflexota</taxon>
        <taxon>Ktedonobacteria</taxon>
        <taxon>Ktedonobacterales</taxon>
        <taxon>Dictyobacteraceae</taxon>
        <taxon>Dictyobacter</taxon>
    </lineage>
</organism>
<evidence type="ECO:0008006" key="3">
    <source>
        <dbReference type="Google" id="ProtNLM"/>
    </source>
</evidence>
<dbReference type="InterPro" id="IPR011008">
    <property type="entry name" value="Dimeric_a/b-barrel"/>
</dbReference>
<proteinExistence type="predicted"/>
<comment type="caution">
    <text evidence="1">The sequence shown here is derived from an EMBL/GenBank/DDBJ whole genome shotgun (WGS) entry which is preliminary data.</text>
</comment>
<reference evidence="2" key="1">
    <citation type="submission" date="2018-12" db="EMBL/GenBank/DDBJ databases">
        <title>Tengunoibacter tsumagoiensis gen. nov., sp. nov., Dictyobacter kobayashii sp. nov., D. alpinus sp. nov., and D. joshuensis sp. nov. and description of Dictyobacteraceae fam. nov. within the order Ktedonobacterales isolated from Tengu-no-mugimeshi.</title>
        <authorList>
            <person name="Wang C.M."/>
            <person name="Zheng Y."/>
            <person name="Sakai Y."/>
            <person name="Toyoda A."/>
            <person name="Minakuchi Y."/>
            <person name="Abe K."/>
            <person name="Yokota A."/>
            <person name="Yabe S."/>
        </authorList>
    </citation>
    <scope>NUCLEOTIDE SEQUENCE [LARGE SCALE GENOMIC DNA]</scope>
    <source>
        <strain evidence="2">S-27</strain>
    </source>
</reference>
<dbReference type="OrthoDB" id="7595390at2"/>
<gene>
    <name evidence="1" type="ORF">KDAU_55130</name>
</gene>
<dbReference type="AlphaFoldDB" id="A0A401ZMY5"/>
<dbReference type="EMBL" id="BIFQ01000002">
    <property type="protein sequence ID" value="GCE08184.1"/>
    <property type="molecule type" value="Genomic_DNA"/>
</dbReference>
<evidence type="ECO:0000313" key="2">
    <source>
        <dbReference type="Proteomes" id="UP000287224"/>
    </source>
</evidence>
<dbReference type="SUPFAM" id="SSF54909">
    <property type="entry name" value="Dimeric alpha+beta barrel"/>
    <property type="match status" value="1"/>
</dbReference>
<dbReference type="RefSeq" id="WP_126600559.1">
    <property type="nucleotide sequence ID" value="NZ_BIFQ01000002.1"/>
</dbReference>
<evidence type="ECO:0000313" key="1">
    <source>
        <dbReference type="EMBL" id="GCE08184.1"/>
    </source>
</evidence>
<dbReference type="Proteomes" id="UP000287224">
    <property type="component" value="Unassembled WGS sequence"/>
</dbReference>